<feature type="transmembrane region" description="Helical" evidence="6">
    <location>
        <begin position="165"/>
        <end position="184"/>
    </location>
</feature>
<protein>
    <submittedName>
        <fullName evidence="8">MFS family arabinose efflux permease</fullName>
    </submittedName>
</protein>
<dbReference type="PANTHER" id="PTHR43124:SF3">
    <property type="entry name" value="CHLORAMPHENICOL EFFLUX PUMP RV0191"/>
    <property type="match status" value="1"/>
</dbReference>
<dbReference type="PROSITE" id="PS50850">
    <property type="entry name" value="MFS"/>
    <property type="match status" value="1"/>
</dbReference>
<keyword evidence="4 6" id="KW-1133">Transmembrane helix</keyword>
<reference evidence="8 9" key="1">
    <citation type="submission" date="2023-07" db="EMBL/GenBank/DDBJ databases">
        <title>Sequencing the genomes of 1000 actinobacteria strains.</title>
        <authorList>
            <person name="Klenk H.-P."/>
        </authorList>
    </citation>
    <scope>NUCLEOTIDE SEQUENCE [LARGE SCALE GENOMIC DNA]</scope>
    <source>
        <strain evidence="8 9">DSM 22966</strain>
    </source>
</reference>
<feature type="domain" description="Major facilitator superfamily (MFS) profile" evidence="7">
    <location>
        <begin position="13"/>
        <end position="389"/>
    </location>
</feature>
<accession>A0ABU2B004</accession>
<dbReference type="RefSeq" id="WP_310170663.1">
    <property type="nucleotide sequence ID" value="NZ_BAABHE010000002.1"/>
</dbReference>
<feature type="transmembrane region" description="Helical" evidence="6">
    <location>
        <begin position="275"/>
        <end position="294"/>
    </location>
</feature>
<evidence type="ECO:0000256" key="2">
    <source>
        <dbReference type="ARBA" id="ARBA00022475"/>
    </source>
</evidence>
<evidence type="ECO:0000256" key="3">
    <source>
        <dbReference type="ARBA" id="ARBA00022692"/>
    </source>
</evidence>
<evidence type="ECO:0000313" key="9">
    <source>
        <dbReference type="Proteomes" id="UP001183794"/>
    </source>
</evidence>
<keyword evidence="3 6" id="KW-0812">Transmembrane</keyword>
<feature type="transmembrane region" description="Helical" evidence="6">
    <location>
        <begin position="137"/>
        <end position="159"/>
    </location>
</feature>
<dbReference type="Gene3D" id="1.20.1250.20">
    <property type="entry name" value="MFS general substrate transporter like domains"/>
    <property type="match status" value="1"/>
</dbReference>
<dbReference type="InterPro" id="IPR036259">
    <property type="entry name" value="MFS_trans_sf"/>
</dbReference>
<dbReference type="SUPFAM" id="SSF103473">
    <property type="entry name" value="MFS general substrate transporter"/>
    <property type="match status" value="1"/>
</dbReference>
<feature type="transmembrane region" description="Helical" evidence="6">
    <location>
        <begin position="359"/>
        <end position="382"/>
    </location>
</feature>
<proteinExistence type="predicted"/>
<feature type="transmembrane region" description="Helical" evidence="6">
    <location>
        <begin position="79"/>
        <end position="98"/>
    </location>
</feature>
<feature type="transmembrane region" description="Helical" evidence="6">
    <location>
        <begin position="333"/>
        <end position="353"/>
    </location>
</feature>
<comment type="caution">
    <text evidence="8">The sequence shown here is derived from an EMBL/GenBank/DDBJ whole genome shotgun (WGS) entry which is preliminary data.</text>
</comment>
<feature type="transmembrane region" description="Helical" evidence="6">
    <location>
        <begin position="34"/>
        <end position="58"/>
    </location>
</feature>
<evidence type="ECO:0000256" key="4">
    <source>
        <dbReference type="ARBA" id="ARBA00022989"/>
    </source>
</evidence>
<evidence type="ECO:0000259" key="7">
    <source>
        <dbReference type="PROSITE" id="PS50850"/>
    </source>
</evidence>
<dbReference type="PANTHER" id="PTHR43124">
    <property type="entry name" value="PURINE EFFLUX PUMP PBUE"/>
    <property type="match status" value="1"/>
</dbReference>
<feature type="transmembrane region" description="Helical" evidence="6">
    <location>
        <begin position="209"/>
        <end position="232"/>
    </location>
</feature>
<dbReference type="Pfam" id="PF07690">
    <property type="entry name" value="MFS_1"/>
    <property type="match status" value="1"/>
</dbReference>
<dbReference type="InterPro" id="IPR020846">
    <property type="entry name" value="MFS_dom"/>
</dbReference>
<evidence type="ECO:0000313" key="8">
    <source>
        <dbReference type="EMBL" id="MDR7346128.1"/>
    </source>
</evidence>
<feature type="transmembrane region" description="Helical" evidence="6">
    <location>
        <begin position="104"/>
        <end position="125"/>
    </location>
</feature>
<dbReference type="InterPro" id="IPR050189">
    <property type="entry name" value="MFS_Efflux_Transporters"/>
</dbReference>
<name>A0ABU2B004_9MICC</name>
<dbReference type="Proteomes" id="UP001183794">
    <property type="component" value="Unassembled WGS sequence"/>
</dbReference>
<evidence type="ECO:0000256" key="5">
    <source>
        <dbReference type="ARBA" id="ARBA00023136"/>
    </source>
</evidence>
<sequence>MTSTTADTVVRRPPGAMALAAFTSSVDRFGISPLLVVIAVDFGVPLSAAVMTASVYFLTYGLTQPLWGMLSDRFGRLPVMRVALSGAMLFGLASAFAPNLGVLTVARALTGGFFGAIIPASITYVGDTTSQEHRQSALSDLMAAVAVGTASATAAAGIIGQVLNWRIVFALAAVLALIALIPLLRMAEPERERNTGVVASLRLFFAEKWSWVIIVLAFIEGALVLGILTLLAPALEAQGVDTSLAGLAVAAYGVATLVCTRFVRPVTARLSASRVVALGGICLVLGLATVAIQLSIATVVVAAVLLGGAWAFMHTGLQSWATQVVPAARGISVAFFAGAVFAGSAVSSAIAGALAEAGYWMIIFGASAATAVVLTVAAVAGLSRYLSHR</sequence>
<keyword evidence="2" id="KW-1003">Cell membrane</keyword>
<keyword evidence="9" id="KW-1185">Reference proteome</keyword>
<feature type="transmembrane region" description="Helical" evidence="6">
    <location>
        <begin position="300"/>
        <end position="321"/>
    </location>
</feature>
<gene>
    <name evidence="8" type="ORF">J2S62_000385</name>
</gene>
<comment type="subcellular location">
    <subcellularLocation>
        <location evidence="1">Cell membrane</location>
        <topology evidence="1">Multi-pass membrane protein</topology>
    </subcellularLocation>
</comment>
<evidence type="ECO:0000256" key="1">
    <source>
        <dbReference type="ARBA" id="ARBA00004651"/>
    </source>
</evidence>
<feature type="transmembrane region" description="Helical" evidence="6">
    <location>
        <begin position="244"/>
        <end position="263"/>
    </location>
</feature>
<keyword evidence="5 6" id="KW-0472">Membrane</keyword>
<dbReference type="InterPro" id="IPR011701">
    <property type="entry name" value="MFS"/>
</dbReference>
<organism evidence="8 9">
    <name type="scientific">Enteractinococcus fodinae</name>
    <dbReference type="NCBI Taxonomy" id="684663"/>
    <lineage>
        <taxon>Bacteria</taxon>
        <taxon>Bacillati</taxon>
        <taxon>Actinomycetota</taxon>
        <taxon>Actinomycetes</taxon>
        <taxon>Micrococcales</taxon>
        <taxon>Micrococcaceae</taxon>
    </lineage>
</organism>
<evidence type="ECO:0000256" key="6">
    <source>
        <dbReference type="SAM" id="Phobius"/>
    </source>
</evidence>
<dbReference type="EMBL" id="JAVDYJ010000001">
    <property type="protein sequence ID" value="MDR7346128.1"/>
    <property type="molecule type" value="Genomic_DNA"/>
</dbReference>